<dbReference type="EMBL" id="CP031264">
    <property type="protein sequence ID" value="AXI81626.1"/>
    <property type="molecule type" value="Genomic_DNA"/>
</dbReference>
<evidence type="ECO:0000313" key="12">
    <source>
        <dbReference type="Proteomes" id="UP000249340"/>
    </source>
</evidence>
<name>A0A345T6M1_9ACTN</name>
<evidence type="ECO:0000256" key="5">
    <source>
        <dbReference type="ARBA" id="ARBA00022989"/>
    </source>
</evidence>
<proteinExistence type="predicted"/>
<feature type="transmembrane region" description="Helical" evidence="9">
    <location>
        <begin position="314"/>
        <end position="333"/>
    </location>
</feature>
<dbReference type="PANTHER" id="PTHR42718">
    <property type="entry name" value="MAJOR FACILITATOR SUPERFAMILY MULTIDRUG TRANSPORTER MFSC"/>
    <property type="match status" value="1"/>
</dbReference>
<feature type="transmembrane region" description="Helical" evidence="9">
    <location>
        <begin position="33"/>
        <end position="53"/>
    </location>
</feature>
<reference evidence="12" key="1">
    <citation type="submission" date="2018-07" db="EMBL/GenBank/DDBJ databases">
        <title>Streptacidiphilus bronchialis DSM 106435 chromosome.</title>
        <authorList>
            <person name="Batra D."/>
            <person name="Gulvik C.A."/>
        </authorList>
    </citation>
    <scope>NUCLEOTIDE SEQUENCE [LARGE SCALE GENOMIC DNA]</scope>
    <source>
        <strain evidence="12">DSM 106435</strain>
    </source>
</reference>
<dbReference type="Pfam" id="PF07690">
    <property type="entry name" value="MFS_1"/>
    <property type="match status" value="1"/>
</dbReference>
<evidence type="ECO:0000256" key="8">
    <source>
        <dbReference type="SAM" id="MobiDB-lite"/>
    </source>
</evidence>
<feature type="transmembrane region" description="Helical" evidence="9">
    <location>
        <begin position="386"/>
        <end position="403"/>
    </location>
</feature>
<protein>
    <submittedName>
        <fullName evidence="11">MFS transporter</fullName>
    </submittedName>
</protein>
<feature type="transmembrane region" description="Helical" evidence="9">
    <location>
        <begin position="182"/>
        <end position="199"/>
    </location>
</feature>
<keyword evidence="7" id="KW-0046">Antibiotic resistance</keyword>
<dbReference type="Gene3D" id="1.20.1250.20">
    <property type="entry name" value="MFS general substrate transporter like domains"/>
    <property type="match status" value="1"/>
</dbReference>
<evidence type="ECO:0000256" key="9">
    <source>
        <dbReference type="SAM" id="Phobius"/>
    </source>
</evidence>
<evidence type="ECO:0000256" key="3">
    <source>
        <dbReference type="ARBA" id="ARBA00022475"/>
    </source>
</evidence>
<dbReference type="Gene3D" id="1.20.1720.10">
    <property type="entry name" value="Multidrug resistance protein D"/>
    <property type="match status" value="1"/>
</dbReference>
<feature type="transmembrane region" description="Helical" evidence="9">
    <location>
        <begin position="148"/>
        <end position="170"/>
    </location>
</feature>
<feature type="transmembrane region" description="Helical" evidence="9">
    <location>
        <begin position="339"/>
        <end position="365"/>
    </location>
</feature>
<dbReference type="SUPFAM" id="SSF103473">
    <property type="entry name" value="MFS general substrate transporter"/>
    <property type="match status" value="1"/>
</dbReference>
<keyword evidence="4 9" id="KW-0812">Transmembrane</keyword>
<evidence type="ECO:0000256" key="1">
    <source>
        <dbReference type="ARBA" id="ARBA00004651"/>
    </source>
</evidence>
<feature type="transmembrane region" description="Helical" evidence="9">
    <location>
        <begin position="62"/>
        <end position="81"/>
    </location>
</feature>
<dbReference type="OrthoDB" id="9781469at2"/>
<organism evidence="11 12">
    <name type="scientific">Peterkaempfera bronchialis</name>
    <dbReference type="NCBI Taxonomy" id="2126346"/>
    <lineage>
        <taxon>Bacteria</taxon>
        <taxon>Bacillati</taxon>
        <taxon>Actinomycetota</taxon>
        <taxon>Actinomycetes</taxon>
        <taxon>Kitasatosporales</taxon>
        <taxon>Streptomycetaceae</taxon>
        <taxon>Peterkaempfera</taxon>
    </lineage>
</organism>
<feature type="transmembrane region" description="Helical" evidence="9">
    <location>
        <begin position="87"/>
        <end position="108"/>
    </location>
</feature>
<dbReference type="InterPro" id="IPR036259">
    <property type="entry name" value="MFS_trans_sf"/>
</dbReference>
<feature type="domain" description="Major facilitator superfamily (MFS) profile" evidence="10">
    <location>
        <begin position="1"/>
        <end position="483"/>
    </location>
</feature>
<keyword evidence="6 9" id="KW-0472">Membrane</keyword>
<keyword evidence="3" id="KW-1003">Cell membrane</keyword>
<feature type="transmembrane region" description="Helical" evidence="9">
    <location>
        <begin position="285"/>
        <end position="307"/>
    </location>
</feature>
<feature type="transmembrane region" description="Helical" evidence="9">
    <location>
        <begin position="120"/>
        <end position="142"/>
    </location>
</feature>
<dbReference type="AlphaFoldDB" id="A0A345T6M1"/>
<dbReference type="GO" id="GO:0022857">
    <property type="term" value="F:transmembrane transporter activity"/>
    <property type="evidence" value="ECO:0007669"/>
    <property type="project" value="InterPro"/>
</dbReference>
<feature type="transmembrane region" description="Helical" evidence="9">
    <location>
        <begin position="211"/>
        <end position="228"/>
    </location>
</feature>
<dbReference type="InterPro" id="IPR011701">
    <property type="entry name" value="MFS"/>
</dbReference>
<evidence type="ECO:0000256" key="4">
    <source>
        <dbReference type="ARBA" id="ARBA00022692"/>
    </source>
</evidence>
<feature type="region of interest" description="Disordered" evidence="8">
    <location>
        <begin position="485"/>
        <end position="511"/>
    </location>
</feature>
<accession>A0A345T6M1</accession>
<dbReference type="PROSITE" id="PS50850">
    <property type="entry name" value="MFS"/>
    <property type="match status" value="1"/>
</dbReference>
<evidence type="ECO:0000313" key="11">
    <source>
        <dbReference type="EMBL" id="AXI81626.1"/>
    </source>
</evidence>
<dbReference type="CDD" id="cd17321">
    <property type="entry name" value="MFS_MMR_MDR_like"/>
    <property type="match status" value="1"/>
</dbReference>
<evidence type="ECO:0000256" key="6">
    <source>
        <dbReference type="ARBA" id="ARBA00023136"/>
    </source>
</evidence>
<feature type="transmembrane region" description="Helical" evidence="9">
    <location>
        <begin position="249"/>
        <end position="273"/>
    </location>
</feature>
<dbReference type="KEGG" id="stri:C7M71_023840"/>
<comment type="subcellular location">
    <subcellularLocation>
        <location evidence="1">Cell membrane</location>
        <topology evidence="1">Multi-pass membrane protein</topology>
    </subcellularLocation>
</comment>
<keyword evidence="5 9" id="KW-1133">Transmembrane helix</keyword>
<keyword evidence="12" id="KW-1185">Reference proteome</keyword>
<keyword evidence="2" id="KW-0813">Transport</keyword>
<sequence>MLPLLLVSMDVSVLYFAVPFISRDLRPSSTEQLWMLDIYGFVLAGLLITMGWLGDRIGRRRLLIIGAAAFGGASVVAAYSSGAETLIAARALLGIGGATLMPSTLALIRNMFHDEKQRSTAVGIWTAGTTAGISLGPVLGGFLLNHFWWGSAFLINTPFMVMLLVLGPLLLPESRNPAAGRFDLLGSALSLGAVLPTVWGLKQLAADGPGLLPAVAVAAGLAVGAVFLHRQRTRPEPMIDLSLFRNRGFSGAITVNTVAMFALIGFTLFSMQYLQSVLGLDPLEGALWCLIPSAAVGVAAPTATVLVRRASRSRLICAAFLLAAAGYMTMAVLRPDTPLWVALTGAGVAAVGVVTAVTLVSDLFLGTVPPERAGSASALLETGQEFGGALGMAVLGSIGAAVYRRDVVDRMPAGLPPGTLHTVRETLGGAAATADRLPARTGAAVLHGAREAFCSGLHAAALGAAVLLVVAGVFAAVLLRRAPTAPTAPTPPMPSDSGLPAVSPESAPASS</sequence>
<dbReference type="InterPro" id="IPR020846">
    <property type="entry name" value="MFS_dom"/>
</dbReference>
<dbReference type="PANTHER" id="PTHR42718:SF47">
    <property type="entry name" value="METHYL VIOLOGEN RESISTANCE PROTEIN SMVA"/>
    <property type="match status" value="1"/>
</dbReference>
<feature type="compositionally biased region" description="Low complexity" evidence="8">
    <location>
        <begin position="500"/>
        <end position="511"/>
    </location>
</feature>
<dbReference type="GO" id="GO:0046677">
    <property type="term" value="P:response to antibiotic"/>
    <property type="evidence" value="ECO:0007669"/>
    <property type="project" value="UniProtKB-KW"/>
</dbReference>
<evidence type="ECO:0000259" key="10">
    <source>
        <dbReference type="PROSITE" id="PS50850"/>
    </source>
</evidence>
<evidence type="ECO:0000256" key="7">
    <source>
        <dbReference type="ARBA" id="ARBA00023251"/>
    </source>
</evidence>
<dbReference type="Proteomes" id="UP000249340">
    <property type="component" value="Chromosome"/>
</dbReference>
<dbReference type="GO" id="GO:0005886">
    <property type="term" value="C:plasma membrane"/>
    <property type="evidence" value="ECO:0007669"/>
    <property type="project" value="UniProtKB-SubCell"/>
</dbReference>
<feature type="transmembrane region" description="Helical" evidence="9">
    <location>
        <begin position="457"/>
        <end position="479"/>
    </location>
</feature>
<evidence type="ECO:0000256" key="2">
    <source>
        <dbReference type="ARBA" id="ARBA00022448"/>
    </source>
</evidence>
<gene>
    <name evidence="11" type="ORF">C7M71_023840</name>
</gene>